<gene>
    <name evidence="1" type="ORF">E4U42_005234</name>
</gene>
<evidence type="ECO:0000313" key="1">
    <source>
        <dbReference type="EMBL" id="KAG5922832.1"/>
    </source>
</evidence>
<name>A0A8K0NHK4_9HYPO</name>
<keyword evidence="2" id="KW-1185">Reference proteome</keyword>
<dbReference type="EMBL" id="SRPY01000492">
    <property type="protein sequence ID" value="KAG5922832.1"/>
    <property type="molecule type" value="Genomic_DNA"/>
</dbReference>
<proteinExistence type="predicted"/>
<protein>
    <submittedName>
        <fullName evidence="1">Uncharacterized protein</fullName>
    </submittedName>
</protein>
<accession>A0A8K0NHK4</accession>
<organism evidence="1 2">
    <name type="scientific">Claviceps africana</name>
    <dbReference type="NCBI Taxonomy" id="83212"/>
    <lineage>
        <taxon>Eukaryota</taxon>
        <taxon>Fungi</taxon>
        <taxon>Dikarya</taxon>
        <taxon>Ascomycota</taxon>
        <taxon>Pezizomycotina</taxon>
        <taxon>Sordariomycetes</taxon>
        <taxon>Hypocreomycetidae</taxon>
        <taxon>Hypocreales</taxon>
        <taxon>Clavicipitaceae</taxon>
        <taxon>Claviceps</taxon>
    </lineage>
</organism>
<sequence>MTADLENPSAVARELVRLKTRFGPRLHIRVAVDEERTRFTASDVQAALKACGEKEESRAVVAGAGCPLHDQLLHVRASEFDGPGAACQCGGGDDARLSGKNLLMVSGPDGFVAHYAGEKAWLGGALTQGPVGGVAGQLQRKDPSLARNWLVLKL</sequence>
<dbReference type="AlphaFoldDB" id="A0A8K0NHK4"/>
<dbReference type="Proteomes" id="UP000811619">
    <property type="component" value="Unassembled WGS sequence"/>
</dbReference>
<reference evidence="1" key="1">
    <citation type="journal article" date="2020" name="bioRxiv">
        <title>Whole genome comparisons of ergot fungi reveals the divergence and evolution of species within the genus Claviceps are the result of varying mechanisms driving genome evolution and host range expansion.</title>
        <authorList>
            <person name="Wyka S.A."/>
            <person name="Mondo S.J."/>
            <person name="Liu M."/>
            <person name="Dettman J."/>
            <person name="Nalam V."/>
            <person name="Broders K.D."/>
        </authorList>
    </citation>
    <scope>NUCLEOTIDE SEQUENCE</scope>
    <source>
        <strain evidence="1">CCC 489</strain>
    </source>
</reference>
<dbReference type="OrthoDB" id="10253744at2759"/>
<evidence type="ECO:0000313" key="2">
    <source>
        <dbReference type="Proteomes" id="UP000811619"/>
    </source>
</evidence>
<comment type="caution">
    <text evidence="1">The sequence shown here is derived from an EMBL/GenBank/DDBJ whole genome shotgun (WGS) entry which is preliminary data.</text>
</comment>